<accession>A0A2I0U060</accession>
<dbReference type="OrthoDB" id="10056483at2759"/>
<gene>
    <name evidence="2" type="ORF">llap_10234</name>
</gene>
<sequence length="234" mass="25907">MNAPSLEVLAVCDNLVSGQVGWGFEQSGVLLPDFGTSISAEFIAEPLNAYLKVRDDLVHDHLRNLNIQKSMGPDETHTRILEVSKPVLFNIFINDIDNGIECTLSRFSDYTKLSSAVDMPEGWDAIQRDLDELKWVLVNLMRFNKDECKVLHVDQGRPWYRGCPEDQSYSGLHRKKHGQQVEGGDSAPLLHSAETSPGVLQAALESPAQERHGPVGVGPEEGHKDDQRAGTPLL</sequence>
<keyword evidence="2" id="KW-0695">RNA-directed DNA polymerase</keyword>
<feature type="region of interest" description="Disordered" evidence="1">
    <location>
        <begin position="170"/>
        <end position="234"/>
    </location>
</feature>
<organism evidence="2 3">
    <name type="scientific">Limosa lapponica baueri</name>
    <dbReference type="NCBI Taxonomy" id="1758121"/>
    <lineage>
        <taxon>Eukaryota</taxon>
        <taxon>Metazoa</taxon>
        <taxon>Chordata</taxon>
        <taxon>Craniata</taxon>
        <taxon>Vertebrata</taxon>
        <taxon>Euteleostomi</taxon>
        <taxon>Archelosauria</taxon>
        <taxon>Archosauria</taxon>
        <taxon>Dinosauria</taxon>
        <taxon>Saurischia</taxon>
        <taxon>Theropoda</taxon>
        <taxon>Coelurosauria</taxon>
        <taxon>Aves</taxon>
        <taxon>Neognathae</taxon>
        <taxon>Neoaves</taxon>
        <taxon>Charadriiformes</taxon>
        <taxon>Scolopacidae</taxon>
        <taxon>Limosa</taxon>
    </lineage>
</organism>
<evidence type="ECO:0000313" key="3">
    <source>
        <dbReference type="Proteomes" id="UP000233556"/>
    </source>
</evidence>
<dbReference type="EMBL" id="KZ506480">
    <property type="protein sequence ID" value="PKU39460.1"/>
    <property type="molecule type" value="Genomic_DNA"/>
</dbReference>
<dbReference type="Proteomes" id="UP000233556">
    <property type="component" value="Unassembled WGS sequence"/>
</dbReference>
<reference evidence="3" key="1">
    <citation type="submission" date="2017-11" db="EMBL/GenBank/DDBJ databases">
        <authorList>
            <person name="Lima N.C."/>
            <person name="Parody-Merino A.M."/>
            <person name="Battley P.F."/>
            <person name="Fidler A.E."/>
            <person name="Prosdocimi F."/>
        </authorList>
    </citation>
    <scope>NUCLEOTIDE SEQUENCE [LARGE SCALE GENOMIC DNA]</scope>
</reference>
<evidence type="ECO:0000256" key="1">
    <source>
        <dbReference type="SAM" id="MobiDB-lite"/>
    </source>
</evidence>
<proteinExistence type="predicted"/>
<keyword evidence="2" id="KW-0548">Nucleotidyltransferase</keyword>
<keyword evidence="3" id="KW-1185">Reference proteome</keyword>
<dbReference type="GO" id="GO:0003964">
    <property type="term" value="F:RNA-directed DNA polymerase activity"/>
    <property type="evidence" value="ECO:0007669"/>
    <property type="project" value="UniProtKB-KW"/>
</dbReference>
<dbReference type="PANTHER" id="PTHR33332">
    <property type="entry name" value="REVERSE TRANSCRIPTASE DOMAIN-CONTAINING PROTEIN"/>
    <property type="match status" value="1"/>
</dbReference>
<name>A0A2I0U060_LIMLA</name>
<protein>
    <submittedName>
        <fullName evidence="2">Rna-directed dna polymerase from mobile element jockey-like</fullName>
    </submittedName>
</protein>
<evidence type="ECO:0000313" key="2">
    <source>
        <dbReference type="EMBL" id="PKU39460.1"/>
    </source>
</evidence>
<keyword evidence="2" id="KW-0808">Transferase</keyword>
<dbReference type="AlphaFoldDB" id="A0A2I0U060"/>
<reference evidence="3" key="2">
    <citation type="submission" date="2017-12" db="EMBL/GenBank/DDBJ databases">
        <title>Genome sequence of the Bar-tailed Godwit (Limosa lapponica baueri).</title>
        <authorList>
            <person name="Lima N.C.B."/>
            <person name="Parody-Merino A.M."/>
            <person name="Battley P.F."/>
            <person name="Fidler A.E."/>
            <person name="Prosdocimi F."/>
        </authorList>
    </citation>
    <scope>NUCLEOTIDE SEQUENCE [LARGE SCALE GENOMIC DNA]</scope>
</reference>